<accession>A0ABW3RXR3</accession>
<keyword evidence="3" id="KW-1185">Reference proteome</keyword>
<name>A0ABW3RXR3_9BACL</name>
<evidence type="ECO:0000313" key="3">
    <source>
        <dbReference type="Proteomes" id="UP001597262"/>
    </source>
</evidence>
<evidence type="ECO:0000259" key="1">
    <source>
        <dbReference type="Pfam" id="PF09648"/>
    </source>
</evidence>
<sequence length="249" mass="27975">MDWGRVKNVLIYAFLLLNLVLGYQLWNDLREQVDSNLDIASLENNIQKAMDDKQIRVLAKIPSDTPELPKIAYRIVNGEQGGKMINLQTTVDSKLIFAPRDLASALKTSLPDIGNYRYDEAASSSSVFVLHPLVDGKWPLFKIDLRLYNSNQKIISYRLQAIEVSQLQQEKPQRVLSASKALGNLIENFLPVGSVVTEVELGYYGEVFDSDAHLPAAPAWRFMLESGKEYYVQGINGDVISPNTEKAKE</sequence>
<dbReference type="EMBL" id="JBHTLM010000005">
    <property type="protein sequence ID" value="MFD1176540.1"/>
    <property type="molecule type" value="Genomic_DNA"/>
</dbReference>
<comment type="caution">
    <text evidence="2">The sequence shown here is derived from an EMBL/GenBank/DDBJ whole genome shotgun (WGS) entry which is preliminary data.</text>
</comment>
<gene>
    <name evidence="2" type="primary">yycI</name>
    <name evidence="2" type="ORF">ACFQ3W_09535</name>
</gene>
<dbReference type="RefSeq" id="WP_379319063.1">
    <property type="nucleotide sequence ID" value="NZ_JBHTLM010000005.1"/>
</dbReference>
<reference evidence="3" key="1">
    <citation type="journal article" date="2019" name="Int. J. Syst. Evol. Microbiol.">
        <title>The Global Catalogue of Microorganisms (GCM) 10K type strain sequencing project: providing services to taxonomists for standard genome sequencing and annotation.</title>
        <authorList>
            <consortium name="The Broad Institute Genomics Platform"/>
            <consortium name="The Broad Institute Genome Sequencing Center for Infectious Disease"/>
            <person name="Wu L."/>
            <person name="Ma J."/>
        </authorList>
    </citation>
    <scope>NUCLEOTIDE SEQUENCE [LARGE SCALE GENOMIC DNA]</scope>
    <source>
        <strain evidence="3">CCUG 59189</strain>
    </source>
</reference>
<dbReference type="Gene3D" id="2.40.128.690">
    <property type="entry name" value="YycH protein, domain 3-like"/>
    <property type="match status" value="1"/>
</dbReference>
<protein>
    <submittedName>
        <fullName evidence="2">Two-component system regulatory protein YycI</fullName>
    </submittedName>
</protein>
<dbReference type="InterPro" id="IPR018604">
    <property type="entry name" value="YycI-like"/>
</dbReference>
<dbReference type="Pfam" id="PF09648">
    <property type="entry name" value="YycI"/>
    <property type="match status" value="1"/>
</dbReference>
<proteinExistence type="predicted"/>
<evidence type="ECO:0000313" key="2">
    <source>
        <dbReference type="EMBL" id="MFD1176540.1"/>
    </source>
</evidence>
<feature type="domain" description="Regulatory protein YycH-like" evidence="1">
    <location>
        <begin position="46"/>
        <end position="233"/>
    </location>
</feature>
<organism evidence="2 3">
    <name type="scientific">Paenibacillus puldeungensis</name>
    <dbReference type="NCBI Taxonomy" id="696536"/>
    <lineage>
        <taxon>Bacteria</taxon>
        <taxon>Bacillati</taxon>
        <taxon>Bacillota</taxon>
        <taxon>Bacilli</taxon>
        <taxon>Bacillales</taxon>
        <taxon>Paenibacillaceae</taxon>
        <taxon>Paenibacillus</taxon>
    </lineage>
</organism>
<dbReference type="Proteomes" id="UP001597262">
    <property type="component" value="Unassembled WGS sequence"/>
</dbReference>